<proteinExistence type="predicted"/>
<dbReference type="GO" id="GO:0016740">
    <property type="term" value="F:transferase activity"/>
    <property type="evidence" value="ECO:0007669"/>
    <property type="project" value="UniProtKB-KW"/>
</dbReference>
<dbReference type="EMBL" id="PDJJ01000001">
    <property type="protein sequence ID" value="PFG41692.1"/>
    <property type="molecule type" value="Genomic_DNA"/>
</dbReference>
<comment type="cofactor">
    <cofactor evidence="1">
        <name>Mg(2+)</name>
        <dbReference type="ChEBI" id="CHEBI:18420"/>
    </cofactor>
</comment>
<evidence type="ECO:0000256" key="2">
    <source>
        <dbReference type="ARBA" id="ARBA00011955"/>
    </source>
</evidence>
<dbReference type="GO" id="GO:0046872">
    <property type="term" value="F:metal ion binding"/>
    <property type="evidence" value="ECO:0007669"/>
    <property type="project" value="UniProtKB-KW"/>
</dbReference>
<dbReference type="RefSeq" id="WP_245852053.1">
    <property type="nucleotide sequence ID" value="NZ_PDJJ01000001.1"/>
</dbReference>
<dbReference type="Pfam" id="PF02424">
    <property type="entry name" value="ApbE"/>
    <property type="match status" value="2"/>
</dbReference>
<dbReference type="InterPro" id="IPR024932">
    <property type="entry name" value="ApbE"/>
</dbReference>
<reference evidence="12 13" key="1">
    <citation type="submission" date="2017-10" db="EMBL/GenBank/DDBJ databases">
        <title>Sequencing the genomes of 1000 actinobacteria strains.</title>
        <authorList>
            <person name="Klenk H.-P."/>
        </authorList>
    </citation>
    <scope>NUCLEOTIDE SEQUENCE [LARGE SCALE GENOMIC DNA]</scope>
    <source>
        <strain evidence="12 13">DSM 21863</strain>
    </source>
</reference>
<keyword evidence="5" id="KW-0808">Transferase</keyword>
<evidence type="ECO:0000256" key="10">
    <source>
        <dbReference type="ARBA" id="ARBA00048540"/>
    </source>
</evidence>
<keyword evidence="7" id="KW-0274">FAD</keyword>
<keyword evidence="12" id="KW-0449">Lipoprotein</keyword>
<evidence type="ECO:0000256" key="9">
    <source>
        <dbReference type="ARBA" id="ARBA00031306"/>
    </source>
</evidence>
<evidence type="ECO:0000256" key="8">
    <source>
        <dbReference type="ARBA" id="ARBA00022842"/>
    </source>
</evidence>
<dbReference type="PANTHER" id="PTHR30040:SF2">
    <property type="entry name" value="FAD:PROTEIN FMN TRANSFERASE"/>
    <property type="match status" value="1"/>
</dbReference>
<sequence length="262" mass="26976">MRRVVEVMGVPISFHLPGHRGLAATDPAAAERAVDDAVDVLRAADRRFSRHRPGSELTAVRRGLLDVADASPALQEVVARGQAAERASDGAFRLTGPDGLLDTDGVVKGWAAQRAADLLTARGVTDLCLNAGGDVVVRGGPEPGRPWSVAVRDPADATRTLAVVHVTDGAVATSGRYERGDHLWDGRTGHPATALASTTVVAADLTDADVLATAAFARGVGGAAWAVEWGAAWALEVHPDGTPVTAGAGLPSDRRTRTASAA</sequence>
<comment type="catalytic activity">
    <reaction evidence="10">
        <text>L-threonyl-[protein] + FAD = FMN-L-threonyl-[protein] + AMP + H(+)</text>
        <dbReference type="Rhea" id="RHEA:36847"/>
        <dbReference type="Rhea" id="RHEA-COMP:11060"/>
        <dbReference type="Rhea" id="RHEA-COMP:11061"/>
        <dbReference type="ChEBI" id="CHEBI:15378"/>
        <dbReference type="ChEBI" id="CHEBI:30013"/>
        <dbReference type="ChEBI" id="CHEBI:57692"/>
        <dbReference type="ChEBI" id="CHEBI:74257"/>
        <dbReference type="ChEBI" id="CHEBI:456215"/>
        <dbReference type="EC" id="2.7.1.180"/>
    </reaction>
</comment>
<comment type="caution">
    <text evidence="12">The sequence shown here is derived from an EMBL/GenBank/DDBJ whole genome shotgun (WGS) entry which is preliminary data.</text>
</comment>
<organism evidence="12 13">
    <name type="scientific">Isoptericola jiangsuensis</name>
    <dbReference type="NCBI Taxonomy" id="548579"/>
    <lineage>
        <taxon>Bacteria</taxon>
        <taxon>Bacillati</taxon>
        <taxon>Actinomycetota</taxon>
        <taxon>Actinomycetes</taxon>
        <taxon>Micrococcales</taxon>
        <taxon>Promicromonosporaceae</taxon>
        <taxon>Isoptericola</taxon>
    </lineage>
</organism>
<feature type="region of interest" description="Disordered" evidence="11">
    <location>
        <begin position="241"/>
        <end position="262"/>
    </location>
</feature>
<evidence type="ECO:0000313" key="12">
    <source>
        <dbReference type="EMBL" id="PFG41692.1"/>
    </source>
</evidence>
<protein>
    <recommendedName>
        <fullName evidence="3">FAD:protein FMN transferase</fullName>
        <ecNumber evidence="2">2.7.1.180</ecNumber>
    </recommendedName>
    <alternativeName>
        <fullName evidence="9">Flavin transferase</fullName>
    </alternativeName>
</protein>
<dbReference type="AlphaFoldDB" id="A0A2A9ETU8"/>
<keyword evidence="8" id="KW-0460">Magnesium</keyword>
<keyword evidence="6" id="KW-0479">Metal-binding</keyword>
<dbReference type="InterPro" id="IPR003374">
    <property type="entry name" value="ApbE-like_sf"/>
</dbReference>
<evidence type="ECO:0000313" key="13">
    <source>
        <dbReference type="Proteomes" id="UP000224130"/>
    </source>
</evidence>
<keyword evidence="13" id="KW-1185">Reference proteome</keyword>
<keyword evidence="4" id="KW-0285">Flavoprotein</keyword>
<evidence type="ECO:0000256" key="3">
    <source>
        <dbReference type="ARBA" id="ARBA00016337"/>
    </source>
</evidence>
<dbReference type="Proteomes" id="UP000224130">
    <property type="component" value="Unassembled WGS sequence"/>
</dbReference>
<evidence type="ECO:0000256" key="11">
    <source>
        <dbReference type="SAM" id="MobiDB-lite"/>
    </source>
</evidence>
<dbReference type="EC" id="2.7.1.180" evidence="2"/>
<evidence type="ECO:0000256" key="5">
    <source>
        <dbReference type="ARBA" id="ARBA00022679"/>
    </source>
</evidence>
<dbReference type="SUPFAM" id="SSF143631">
    <property type="entry name" value="ApbE-like"/>
    <property type="match status" value="1"/>
</dbReference>
<evidence type="ECO:0000256" key="4">
    <source>
        <dbReference type="ARBA" id="ARBA00022630"/>
    </source>
</evidence>
<dbReference type="Gene3D" id="3.10.520.10">
    <property type="entry name" value="ApbE-like domains"/>
    <property type="match status" value="2"/>
</dbReference>
<gene>
    <name evidence="12" type="ORF">ATJ88_0334</name>
</gene>
<name>A0A2A9ETU8_9MICO</name>
<evidence type="ECO:0000256" key="6">
    <source>
        <dbReference type="ARBA" id="ARBA00022723"/>
    </source>
</evidence>
<accession>A0A2A9ETU8</accession>
<evidence type="ECO:0000256" key="1">
    <source>
        <dbReference type="ARBA" id="ARBA00001946"/>
    </source>
</evidence>
<dbReference type="PANTHER" id="PTHR30040">
    <property type="entry name" value="THIAMINE BIOSYNTHESIS LIPOPROTEIN APBE"/>
    <property type="match status" value="1"/>
</dbReference>
<evidence type="ECO:0000256" key="7">
    <source>
        <dbReference type="ARBA" id="ARBA00022827"/>
    </source>
</evidence>